<sequence length="511" mass="56661">MLKTGLRGAAVALALWGGMAQGQQVEAQTTLGAKGISARIAEIENAKGVNRFELGMLQTLGALETSLKTRAEYGLGDRIANMPLFRIRVPRATVAPRKPATAETLSEIVRTFATDIAAARVTLEAARAQGVEPFMLDLTDIWFDANANGQRDEGEDAVSLLAPMILDWREMREFRKTGAPEALPVRFDEADLAWLMAYTHVLSGSAEAYLAFDPTPVLADLGNRRKALRKAPRIPNFYDIYDIEEEIARLQQQEETLGAKVKDIQTQMRPLQEEVRGVNTEMRAAKKDGDKAKEDSLRAQRDLANEDLKVVRDAYNAASREQRLVREERRAAELKLPLNAGRRSNYSAEFGGTMDMIYVVVSALKQQPDADHIKAAFTHWRAAIAENRTFWSLLEKETDDDHEWIANARQSSALGIELPPEAGAVWQGVLEDAEAVLNGRLLVPHPLLPPGYGISLTSYENNPTPLDLLEMIHGIAMYEHAAQGPLISTQRWSQFDRLTGGRAGTFALFFN</sequence>
<name>A0AAJ1UBE3_9RHOB</name>
<reference evidence="2" key="2">
    <citation type="submission" date="2023-04" db="EMBL/GenBank/DDBJ databases">
        <title>'Rhodoalgimonas zhirmunskyi' gen. nov., isolated from a red alga.</title>
        <authorList>
            <person name="Nedashkovskaya O.I."/>
            <person name="Otstavnykh N.Y."/>
            <person name="Bystritskaya E.P."/>
            <person name="Balabanova L.A."/>
            <person name="Isaeva M.P."/>
        </authorList>
    </citation>
    <scope>NUCLEOTIDE SEQUENCE</scope>
    <source>
        <strain evidence="2">10Alg 79</strain>
    </source>
</reference>
<dbReference type="AlphaFoldDB" id="A0AAJ1UBE3"/>
<accession>A0AAJ1UBE3</accession>
<evidence type="ECO:0000313" key="3">
    <source>
        <dbReference type="Proteomes" id="UP001227162"/>
    </source>
</evidence>
<comment type="caution">
    <text evidence="2">The sequence shown here is derived from an EMBL/GenBank/DDBJ whole genome shotgun (WGS) entry which is preliminary data.</text>
</comment>
<keyword evidence="3" id="KW-1185">Reference proteome</keyword>
<dbReference type="RefSeq" id="WP_317626324.1">
    <property type="nucleotide sequence ID" value="NZ_JANFFA010000003.1"/>
</dbReference>
<keyword evidence="1" id="KW-0175">Coiled coil</keyword>
<organism evidence="2 3">
    <name type="scientific">Rhodalgimonas zhirmunskyi</name>
    <dbReference type="NCBI Taxonomy" id="2964767"/>
    <lineage>
        <taxon>Bacteria</taxon>
        <taxon>Pseudomonadati</taxon>
        <taxon>Pseudomonadota</taxon>
        <taxon>Alphaproteobacteria</taxon>
        <taxon>Rhodobacterales</taxon>
        <taxon>Roseobacteraceae</taxon>
        <taxon>Rhodalgimonas</taxon>
    </lineage>
</organism>
<reference evidence="2" key="1">
    <citation type="submission" date="2022-07" db="EMBL/GenBank/DDBJ databases">
        <authorList>
            <person name="Otstavnykh N."/>
            <person name="Isaeva M."/>
            <person name="Bystritskaya E."/>
        </authorList>
    </citation>
    <scope>NUCLEOTIDE SEQUENCE</scope>
    <source>
        <strain evidence="2">10Alg 79</strain>
    </source>
</reference>
<protein>
    <submittedName>
        <fullName evidence="2">Uncharacterized protein</fullName>
    </submittedName>
</protein>
<feature type="coiled-coil region" evidence="1">
    <location>
        <begin position="240"/>
        <end position="267"/>
    </location>
</feature>
<proteinExistence type="predicted"/>
<dbReference type="EMBL" id="JANFFA010000003">
    <property type="protein sequence ID" value="MDQ2094708.1"/>
    <property type="molecule type" value="Genomic_DNA"/>
</dbReference>
<gene>
    <name evidence="2" type="ORF">NOI20_11355</name>
</gene>
<evidence type="ECO:0000313" key="2">
    <source>
        <dbReference type="EMBL" id="MDQ2094708.1"/>
    </source>
</evidence>
<dbReference type="Proteomes" id="UP001227162">
    <property type="component" value="Unassembled WGS sequence"/>
</dbReference>
<evidence type="ECO:0000256" key="1">
    <source>
        <dbReference type="SAM" id="Coils"/>
    </source>
</evidence>